<name>A0A426Z3P6_ENSVE</name>
<gene>
    <name evidence="1" type="ORF">B296_00014829</name>
</gene>
<organism evidence="1 2">
    <name type="scientific">Ensete ventricosum</name>
    <name type="common">Abyssinian banana</name>
    <name type="synonym">Musa ensete</name>
    <dbReference type="NCBI Taxonomy" id="4639"/>
    <lineage>
        <taxon>Eukaryota</taxon>
        <taxon>Viridiplantae</taxon>
        <taxon>Streptophyta</taxon>
        <taxon>Embryophyta</taxon>
        <taxon>Tracheophyta</taxon>
        <taxon>Spermatophyta</taxon>
        <taxon>Magnoliopsida</taxon>
        <taxon>Liliopsida</taxon>
        <taxon>Zingiberales</taxon>
        <taxon>Musaceae</taxon>
        <taxon>Ensete</taxon>
    </lineage>
</organism>
<reference evidence="1 2" key="1">
    <citation type="journal article" date="2014" name="Agronomy (Basel)">
        <title>A Draft Genome Sequence for Ensete ventricosum, the Drought-Tolerant Tree Against Hunger.</title>
        <authorList>
            <person name="Harrison J."/>
            <person name="Moore K.A."/>
            <person name="Paszkiewicz K."/>
            <person name="Jones T."/>
            <person name="Grant M."/>
            <person name="Ambacheew D."/>
            <person name="Muzemil S."/>
            <person name="Studholme D.J."/>
        </authorList>
    </citation>
    <scope>NUCLEOTIDE SEQUENCE [LARGE SCALE GENOMIC DNA]</scope>
</reference>
<accession>A0A426Z3P6</accession>
<proteinExistence type="predicted"/>
<comment type="caution">
    <text evidence="1">The sequence shown here is derived from an EMBL/GenBank/DDBJ whole genome shotgun (WGS) entry which is preliminary data.</text>
</comment>
<dbReference type="Proteomes" id="UP000287651">
    <property type="component" value="Unassembled WGS sequence"/>
</dbReference>
<evidence type="ECO:0000313" key="1">
    <source>
        <dbReference type="EMBL" id="RRT58598.1"/>
    </source>
</evidence>
<protein>
    <submittedName>
        <fullName evidence="1">Uncharacterized protein</fullName>
    </submittedName>
</protein>
<dbReference type="AlphaFoldDB" id="A0A426Z3P6"/>
<sequence length="97" mass="10678">MTEVLLQSGLAKVKSMHRVDAIENSPGVRQKLTRVSGVCQDDAKVFAKRRPKLTERLSGIAEKHTGKSSLGTRREIAGKKIRGLATILPKVIRLCRS</sequence>
<evidence type="ECO:0000313" key="2">
    <source>
        <dbReference type="Proteomes" id="UP000287651"/>
    </source>
</evidence>
<dbReference type="EMBL" id="AMZH03008599">
    <property type="protein sequence ID" value="RRT58598.1"/>
    <property type="molecule type" value="Genomic_DNA"/>
</dbReference>